<feature type="transmembrane region" description="Helical" evidence="7">
    <location>
        <begin position="157"/>
        <end position="177"/>
    </location>
</feature>
<feature type="transmembrane region" description="Helical" evidence="7">
    <location>
        <begin position="126"/>
        <end position="145"/>
    </location>
</feature>
<dbReference type="PANTHER" id="PTHR23510">
    <property type="entry name" value="INNER MEMBRANE TRANSPORT PROTEIN YAJR"/>
    <property type="match status" value="1"/>
</dbReference>
<evidence type="ECO:0000256" key="2">
    <source>
        <dbReference type="ARBA" id="ARBA00022448"/>
    </source>
</evidence>
<feature type="transmembrane region" description="Helical" evidence="7">
    <location>
        <begin position="259"/>
        <end position="281"/>
    </location>
</feature>
<feature type="domain" description="Major facilitator superfamily (MFS) profile" evidence="8">
    <location>
        <begin position="91"/>
        <end position="515"/>
    </location>
</feature>
<keyword evidence="5 7" id="KW-0472">Membrane</keyword>
<reference evidence="9" key="1">
    <citation type="submission" date="2020-06" db="EMBL/GenBank/DDBJ databases">
        <authorList>
            <consortium name="Plant Systems Biology data submission"/>
        </authorList>
    </citation>
    <scope>NUCLEOTIDE SEQUENCE</scope>
    <source>
        <strain evidence="9">D6</strain>
    </source>
</reference>
<dbReference type="InterPro" id="IPR036259">
    <property type="entry name" value="MFS_trans_sf"/>
</dbReference>
<organism evidence="9 10">
    <name type="scientific">Seminavis robusta</name>
    <dbReference type="NCBI Taxonomy" id="568900"/>
    <lineage>
        <taxon>Eukaryota</taxon>
        <taxon>Sar</taxon>
        <taxon>Stramenopiles</taxon>
        <taxon>Ochrophyta</taxon>
        <taxon>Bacillariophyta</taxon>
        <taxon>Bacillariophyceae</taxon>
        <taxon>Bacillariophycidae</taxon>
        <taxon>Naviculales</taxon>
        <taxon>Naviculaceae</taxon>
        <taxon>Seminavis</taxon>
    </lineage>
</organism>
<keyword evidence="10" id="KW-1185">Reference proteome</keyword>
<dbReference type="Pfam" id="PF07690">
    <property type="entry name" value="MFS_1"/>
    <property type="match status" value="1"/>
</dbReference>
<feature type="transmembrane region" description="Helical" evidence="7">
    <location>
        <begin position="489"/>
        <end position="509"/>
    </location>
</feature>
<evidence type="ECO:0000256" key="3">
    <source>
        <dbReference type="ARBA" id="ARBA00022692"/>
    </source>
</evidence>
<evidence type="ECO:0000256" key="6">
    <source>
        <dbReference type="SAM" id="MobiDB-lite"/>
    </source>
</evidence>
<evidence type="ECO:0000256" key="5">
    <source>
        <dbReference type="ARBA" id="ARBA00023136"/>
    </source>
</evidence>
<evidence type="ECO:0000256" key="4">
    <source>
        <dbReference type="ARBA" id="ARBA00022989"/>
    </source>
</evidence>
<accession>A0A9N8EJR3</accession>
<evidence type="ECO:0000259" key="8">
    <source>
        <dbReference type="PROSITE" id="PS50850"/>
    </source>
</evidence>
<feature type="transmembrane region" description="Helical" evidence="7">
    <location>
        <begin position="429"/>
        <end position="449"/>
    </location>
</feature>
<feature type="region of interest" description="Disordered" evidence="6">
    <location>
        <begin position="1"/>
        <end position="39"/>
    </location>
</feature>
<evidence type="ECO:0000313" key="10">
    <source>
        <dbReference type="Proteomes" id="UP001153069"/>
    </source>
</evidence>
<feature type="transmembrane region" description="Helical" evidence="7">
    <location>
        <begin position="461"/>
        <end position="483"/>
    </location>
</feature>
<dbReference type="Gene3D" id="1.20.1250.20">
    <property type="entry name" value="MFS general substrate transporter like domains"/>
    <property type="match status" value="1"/>
</dbReference>
<keyword evidence="4 7" id="KW-1133">Transmembrane helix</keyword>
<dbReference type="GO" id="GO:0012505">
    <property type="term" value="C:endomembrane system"/>
    <property type="evidence" value="ECO:0007669"/>
    <property type="project" value="UniProtKB-SubCell"/>
</dbReference>
<feature type="transmembrane region" description="Helical" evidence="7">
    <location>
        <begin position="302"/>
        <end position="333"/>
    </location>
</feature>
<feature type="compositionally biased region" description="Low complexity" evidence="6">
    <location>
        <begin position="26"/>
        <end position="39"/>
    </location>
</feature>
<dbReference type="AlphaFoldDB" id="A0A9N8EJR3"/>
<evidence type="ECO:0000313" key="9">
    <source>
        <dbReference type="EMBL" id="CAB9521625.1"/>
    </source>
</evidence>
<dbReference type="GO" id="GO:0022857">
    <property type="term" value="F:transmembrane transporter activity"/>
    <property type="evidence" value="ECO:0007669"/>
    <property type="project" value="InterPro"/>
</dbReference>
<feature type="transmembrane region" description="Helical" evidence="7">
    <location>
        <begin position="391"/>
        <end position="409"/>
    </location>
</feature>
<dbReference type="InterPro" id="IPR020846">
    <property type="entry name" value="MFS_dom"/>
</dbReference>
<comment type="subcellular location">
    <subcellularLocation>
        <location evidence="1">Endomembrane system</location>
        <topology evidence="1">Multi-pass membrane protein</topology>
    </subcellularLocation>
</comment>
<feature type="transmembrane region" description="Helical" evidence="7">
    <location>
        <begin position="361"/>
        <end position="382"/>
    </location>
</feature>
<keyword evidence="3 7" id="KW-0812">Transmembrane</keyword>
<name>A0A9N8EJR3_9STRA</name>
<evidence type="ECO:0000256" key="1">
    <source>
        <dbReference type="ARBA" id="ARBA00004127"/>
    </source>
</evidence>
<comment type="caution">
    <text evidence="9">The sequence shown here is derived from an EMBL/GenBank/DDBJ whole genome shotgun (WGS) entry which is preliminary data.</text>
</comment>
<gene>
    <name evidence="9" type="ORF">SEMRO_1215_G253150.1</name>
</gene>
<dbReference type="OrthoDB" id="370281at2759"/>
<dbReference type="EMBL" id="CAICTM010001213">
    <property type="protein sequence ID" value="CAB9521625.1"/>
    <property type="molecule type" value="Genomic_DNA"/>
</dbReference>
<dbReference type="InterPro" id="IPR051068">
    <property type="entry name" value="MFS_Domain-Containing_Protein"/>
</dbReference>
<proteinExistence type="predicted"/>
<dbReference type="Proteomes" id="UP001153069">
    <property type="component" value="Unassembled WGS sequence"/>
</dbReference>
<keyword evidence="2" id="KW-0813">Transport</keyword>
<sequence length="519" mass="56048">MSSSGPIDLLSGDAPAIQPAGDEEYSAPPSRGSPPRSSAPYVAMEIAGARLASPGMPDQFQNEYKNGDDDDNKSVDMSSVLTADGIHDVPGFCVVCLVILIGDMSRGAMFPSMWPLVEKLGGDRVTLGYAVAAFSFGRILVNPVFGSWSHTWGYTNTLLLSTSLLLFGTFCYSQVLNVGRPEFLIVAQTMLGVGSGTLGVTRAFVADVTAKRSRTTYMAWVTAVQYGGFTVTPFVGAFFNKVLGEDTDVHWGLFRFNMYTAPAYFMAVVIAFVIAMLLAFFQDRQRISTVKEQPKRKSQRRAYIDDVANSFPSWLCGLCVYDACILGCMLLNVSTKGSIASFETLGISFAESHFQMASSRAGTIVASSGLVGVCALLSFGYLTQWFSDVQLIKGGMAIMATGIVSLAFLSEDSAENNNDDNPTWRYVSAIFLIYGIGYPVGHTAVIGLFSKVVGRRPQGALMGWFASAGSLARILFPVLSGYIAHYSDMSTLFILLTCVLTISIIFVFMSRETLTLLSS</sequence>
<dbReference type="PROSITE" id="PS50850">
    <property type="entry name" value="MFS"/>
    <property type="match status" value="1"/>
</dbReference>
<dbReference type="InterPro" id="IPR011701">
    <property type="entry name" value="MFS"/>
</dbReference>
<feature type="region of interest" description="Disordered" evidence="6">
    <location>
        <begin position="53"/>
        <end position="72"/>
    </location>
</feature>
<feature type="transmembrane region" description="Helical" evidence="7">
    <location>
        <begin position="183"/>
        <end position="205"/>
    </location>
</feature>
<dbReference type="PANTHER" id="PTHR23510:SF3">
    <property type="entry name" value="MAJOR FACILITATOR SUPERFAMILY DOMAIN-CONTAINING PROTEIN 8"/>
    <property type="match status" value="1"/>
</dbReference>
<protein>
    <submittedName>
        <fullName evidence="9">Major facilitator superfamily domain-containing protein 8</fullName>
    </submittedName>
</protein>
<evidence type="ECO:0000256" key="7">
    <source>
        <dbReference type="SAM" id="Phobius"/>
    </source>
</evidence>
<feature type="transmembrane region" description="Helical" evidence="7">
    <location>
        <begin position="217"/>
        <end position="239"/>
    </location>
</feature>
<dbReference type="SUPFAM" id="SSF103473">
    <property type="entry name" value="MFS general substrate transporter"/>
    <property type="match status" value="1"/>
</dbReference>